<evidence type="ECO:0000313" key="3">
    <source>
        <dbReference type="EMBL" id="KAF2192090.1"/>
    </source>
</evidence>
<organism evidence="3 4">
    <name type="scientific">Zopfia rhizophila CBS 207.26</name>
    <dbReference type="NCBI Taxonomy" id="1314779"/>
    <lineage>
        <taxon>Eukaryota</taxon>
        <taxon>Fungi</taxon>
        <taxon>Dikarya</taxon>
        <taxon>Ascomycota</taxon>
        <taxon>Pezizomycotina</taxon>
        <taxon>Dothideomycetes</taxon>
        <taxon>Dothideomycetes incertae sedis</taxon>
        <taxon>Zopfiaceae</taxon>
        <taxon>Zopfia</taxon>
    </lineage>
</organism>
<protein>
    <recommendedName>
        <fullName evidence="2">HAT C-terminal dimerisation domain-containing protein</fullName>
    </recommendedName>
</protein>
<dbReference type="OrthoDB" id="3925195at2759"/>
<feature type="signal peptide" evidence="1">
    <location>
        <begin position="1"/>
        <end position="22"/>
    </location>
</feature>
<feature type="non-terminal residue" evidence="3">
    <location>
        <position position="1"/>
    </location>
</feature>
<dbReference type="EMBL" id="ML994615">
    <property type="protein sequence ID" value="KAF2192090.1"/>
    <property type="molecule type" value="Genomic_DNA"/>
</dbReference>
<gene>
    <name evidence="3" type="ORF">K469DRAFT_541032</name>
</gene>
<feature type="chain" id="PRO_5025329464" description="HAT C-terminal dimerisation domain-containing protein" evidence="1">
    <location>
        <begin position="23"/>
        <end position="63"/>
    </location>
</feature>
<feature type="non-terminal residue" evidence="3">
    <location>
        <position position="63"/>
    </location>
</feature>
<reference evidence="3" key="1">
    <citation type="journal article" date="2020" name="Stud. Mycol.">
        <title>101 Dothideomycetes genomes: a test case for predicting lifestyles and emergence of pathogens.</title>
        <authorList>
            <person name="Haridas S."/>
            <person name="Albert R."/>
            <person name="Binder M."/>
            <person name="Bloem J."/>
            <person name="Labutti K."/>
            <person name="Salamov A."/>
            <person name="Andreopoulos B."/>
            <person name="Baker S."/>
            <person name="Barry K."/>
            <person name="Bills G."/>
            <person name="Bluhm B."/>
            <person name="Cannon C."/>
            <person name="Castanera R."/>
            <person name="Culley D."/>
            <person name="Daum C."/>
            <person name="Ezra D."/>
            <person name="Gonzalez J."/>
            <person name="Henrissat B."/>
            <person name="Kuo A."/>
            <person name="Liang C."/>
            <person name="Lipzen A."/>
            <person name="Lutzoni F."/>
            <person name="Magnuson J."/>
            <person name="Mondo S."/>
            <person name="Nolan M."/>
            <person name="Ohm R."/>
            <person name="Pangilinan J."/>
            <person name="Park H.-J."/>
            <person name="Ramirez L."/>
            <person name="Alfaro M."/>
            <person name="Sun H."/>
            <person name="Tritt A."/>
            <person name="Yoshinaga Y."/>
            <person name="Zwiers L.-H."/>
            <person name="Turgeon B."/>
            <person name="Goodwin S."/>
            <person name="Spatafora J."/>
            <person name="Crous P."/>
            <person name="Grigoriev I."/>
        </authorList>
    </citation>
    <scope>NUCLEOTIDE SEQUENCE</scope>
    <source>
        <strain evidence="3">CBS 207.26</strain>
    </source>
</reference>
<dbReference type="InterPro" id="IPR012337">
    <property type="entry name" value="RNaseH-like_sf"/>
</dbReference>
<proteinExistence type="predicted"/>
<accession>A0A6A6EPS1</accession>
<dbReference type="Proteomes" id="UP000800200">
    <property type="component" value="Unassembled WGS sequence"/>
</dbReference>
<dbReference type="GO" id="GO:0046983">
    <property type="term" value="F:protein dimerization activity"/>
    <property type="evidence" value="ECO:0007669"/>
    <property type="project" value="InterPro"/>
</dbReference>
<evidence type="ECO:0000259" key="2">
    <source>
        <dbReference type="Pfam" id="PF05699"/>
    </source>
</evidence>
<sequence length="63" mass="7643">QRQRWPRLSFMAINILMIPAISDELERVFSRGYYTISWNKGQMLLETLEQQEYLKHWKKSGLI</sequence>
<feature type="domain" description="HAT C-terminal dimerisation" evidence="2">
    <location>
        <begin position="2"/>
        <end position="57"/>
    </location>
</feature>
<dbReference type="InterPro" id="IPR008906">
    <property type="entry name" value="HATC_C_dom"/>
</dbReference>
<name>A0A6A6EPS1_9PEZI</name>
<keyword evidence="4" id="KW-1185">Reference proteome</keyword>
<dbReference type="AlphaFoldDB" id="A0A6A6EPS1"/>
<dbReference type="SUPFAM" id="SSF53098">
    <property type="entry name" value="Ribonuclease H-like"/>
    <property type="match status" value="1"/>
</dbReference>
<evidence type="ECO:0000313" key="4">
    <source>
        <dbReference type="Proteomes" id="UP000800200"/>
    </source>
</evidence>
<dbReference type="Pfam" id="PF05699">
    <property type="entry name" value="Dimer_Tnp_hAT"/>
    <property type="match status" value="1"/>
</dbReference>
<evidence type="ECO:0000256" key="1">
    <source>
        <dbReference type="SAM" id="SignalP"/>
    </source>
</evidence>
<keyword evidence="1" id="KW-0732">Signal</keyword>